<name>A0A7W6J9G8_9HYPH</name>
<dbReference type="InterPro" id="IPR009057">
    <property type="entry name" value="Homeodomain-like_sf"/>
</dbReference>
<evidence type="ECO:0000256" key="2">
    <source>
        <dbReference type="ARBA" id="ARBA00023125"/>
    </source>
</evidence>
<dbReference type="InterPro" id="IPR018060">
    <property type="entry name" value="HTH_AraC"/>
</dbReference>
<dbReference type="PROSITE" id="PS01124">
    <property type="entry name" value="HTH_ARAC_FAMILY_2"/>
    <property type="match status" value="1"/>
</dbReference>
<dbReference type="PANTHER" id="PTHR46796:SF10">
    <property type="entry name" value="TRANSCRIPTIONAL ACTIVATOR FEAR"/>
    <property type="match status" value="1"/>
</dbReference>
<dbReference type="InterPro" id="IPR003313">
    <property type="entry name" value="AraC-bd"/>
</dbReference>
<dbReference type="InterPro" id="IPR050204">
    <property type="entry name" value="AraC_XylS_family_regulators"/>
</dbReference>
<feature type="domain" description="HTH araC/xylS-type" evidence="5">
    <location>
        <begin position="143"/>
        <end position="241"/>
    </location>
</feature>
<dbReference type="AlphaFoldDB" id="A0A7W6J9G8"/>
<evidence type="ECO:0000256" key="1">
    <source>
        <dbReference type="ARBA" id="ARBA00023015"/>
    </source>
</evidence>
<dbReference type="Pfam" id="PF02311">
    <property type="entry name" value="AraC_binding"/>
    <property type="match status" value="1"/>
</dbReference>
<evidence type="ECO:0000259" key="5">
    <source>
        <dbReference type="PROSITE" id="PS01124"/>
    </source>
</evidence>
<organism evidence="6 7">
    <name type="scientific">Gellertiella hungarica</name>
    <dbReference type="NCBI Taxonomy" id="1572859"/>
    <lineage>
        <taxon>Bacteria</taxon>
        <taxon>Pseudomonadati</taxon>
        <taxon>Pseudomonadota</taxon>
        <taxon>Alphaproteobacteria</taxon>
        <taxon>Hyphomicrobiales</taxon>
        <taxon>Rhizobiaceae</taxon>
        <taxon>Gellertiella</taxon>
    </lineage>
</organism>
<keyword evidence="7" id="KW-1185">Reference proteome</keyword>
<dbReference type="GO" id="GO:0003700">
    <property type="term" value="F:DNA-binding transcription factor activity"/>
    <property type="evidence" value="ECO:0007669"/>
    <property type="project" value="InterPro"/>
</dbReference>
<evidence type="ECO:0000256" key="3">
    <source>
        <dbReference type="ARBA" id="ARBA00023163"/>
    </source>
</evidence>
<comment type="caution">
    <text evidence="6">The sequence shown here is derived from an EMBL/GenBank/DDBJ whole genome shotgun (WGS) entry which is preliminary data.</text>
</comment>
<dbReference type="InterPro" id="IPR011051">
    <property type="entry name" value="RmlC_Cupin_sf"/>
</dbReference>
<dbReference type="SMART" id="SM00342">
    <property type="entry name" value="HTH_ARAC"/>
    <property type="match status" value="1"/>
</dbReference>
<dbReference type="SUPFAM" id="SSF51182">
    <property type="entry name" value="RmlC-like cupins"/>
    <property type="match status" value="1"/>
</dbReference>
<reference evidence="6 7" key="1">
    <citation type="submission" date="2020-08" db="EMBL/GenBank/DDBJ databases">
        <title>Genomic Encyclopedia of Type Strains, Phase IV (KMG-IV): sequencing the most valuable type-strain genomes for metagenomic binning, comparative biology and taxonomic classification.</title>
        <authorList>
            <person name="Goeker M."/>
        </authorList>
    </citation>
    <scope>NUCLEOTIDE SEQUENCE [LARGE SCALE GENOMIC DNA]</scope>
    <source>
        <strain evidence="6 7">DSM 29853</strain>
    </source>
</reference>
<evidence type="ECO:0000313" key="6">
    <source>
        <dbReference type="EMBL" id="MBB4066366.1"/>
    </source>
</evidence>
<protein>
    <submittedName>
        <fullName evidence="6">AraC-like DNA-binding protein</fullName>
    </submittedName>
</protein>
<dbReference type="Gene3D" id="1.10.10.60">
    <property type="entry name" value="Homeodomain-like"/>
    <property type="match status" value="1"/>
</dbReference>
<dbReference type="EMBL" id="JACIEZ010000009">
    <property type="protein sequence ID" value="MBB4066366.1"/>
    <property type="molecule type" value="Genomic_DNA"/>
</dbReference>
<dbReference type="InterPro" id="IPR014710">
    <property type="entry name" value="RmlC-like_jellyroll"/>
</dbReference>
<dbReference type="Gene3D" id="2.60.120.10">
    <property type="entry name" value="Jelly Rolls"/>
    <property type="match status" value="1"/>
</dbReference>
<keyword evidence="3" id="KW-0804">Transcription</keyword>
<keyword evidence="1" id="KW-0805">Transcription regulation</keyword>
<gene>
    <name evidence="6" type="ORF">GGR23_003581</name>
</gene>
<dbReference type="Pfam" id="PF12833">
    <property type="entry name" value="HTH_18"/>
    <property type="match status" value="1"/>
</dbReference>
<keyword evidence="2 6" id="KW-0238">DNA-binding</keyword>
<accession>A0A7W6J9G8</accession>
<proteinExistence type="predicted"/>
<evidence type="ECO:0000313" key="7">
    <source>
        <dbReference type="Proteomes" id="UP000528286"/>
    </source>
</evidence>
<dbReference type="SUPFAM" id="SSF46689">
    <property type="entry name" value="Homeodomain-like"/>
    <property type="match status" value="2"/>
</dbReference>
<sequence>MNAIDRLDFRSYRAETERHAHGFWQVVLPVEGRLDMEIGGRGGAVRAGQGALIPPGIDHAFEASGENRFLVADVSSVPLGEAEAERFAVEAFFPVSSPVKALVDYRAATEISREAVGHWCALFLAALSSGSDAPQPGEAGLLARAVAHMEANLAGTVTIEALCRVSGLQPHRLTRAFRLVHGESPYAFLTGLRLREARRLLRKTGLPLAEIAARTGFADQSAMTRHMRRKGWPSPAAYRLAHRAPPHRSP</sequence>
<dbReference type="Proteomes" id="UP000528286">
    <property type="component" value="Unassembled WGS sequence"/>
</dbReference>
<feature type="region of interest" description="Disordered" evidence="4">
    <location>
        <begin position="222"/>
        <end position="250"/>
    </location>
</feature>
<dbReference type="PANTHER" id="PTHR46796">
    <property type="entry name" value="HTH-TYPE TRANSCRIPTIONAL ACTIVATOR RHAS-RELATED"/>
    <property type="match status" value="1"/>
</dbReference>
<feature type="compositionally biased region" description="Basic residues" evidence="4">
    <location>
        <begin position="240"/>
        <end position="250"/>
    </location>
</feature>
<evidence type="ECO:0000256" key="4">
    <source>
        <dbReference type="SAM" id="MobiDB-lite"/>
    </source>
</evidence>
<dbReference type="RefSeq" id="WP_183367643.1">
    <property type="nucleotide sequence ID" value="NZ_JACIEZ010000009.1"/>
</dbReference>
<dbReference type="GO" id="GO:0043565">
    <property type="term" value="F:sequence-specific DNA binding"/>
    <property type="evidence" value="ECO:0007669"/>
    <property type="project" value="InterPro"/>
</dbReference>